<keyword evidence="8" id="KW-0732">Signal</keyword>
<evidence type="ECO:0000256" key="3">
    <source>
        <dbReference type="ARBA" id="ARBA00022475"/>
    </source>
</evidence>
<dbReference type="AlphaFoldDB" id="A0AAV4B0S6"/>
<feature type="compositionally biased region" description="Basic and acidic residues" evidence="7">
    <location>
        <begin position="308"/>
        <end position="322"/>
    </location>
</feature>
<dbReference type="Pfam" id="PF09790">
    <property type="entry name" value="Hyccin"/>
    <property type="match status" value="1"/>
</dbReference>
<dbReference type="EMBL" id="BLXT01004527">
    <property type="protein sequence ID" value="GFO14185.1"/>
    <property type="molecule type" value="Genomic_DNA"/>
</dbReference>
<feature type="signal peptide" evidence="8">
    <location>
        <begin position="1"/>
        <end position="16"/>
    </location>
</feature>
<protein>
    <submittedName>
        <fullName evidence="9">Hyccin</fullName>
    </submittedName>
</protein>
<dbReference type="GO" id="GO:0005829">
    <property type="term" value="C:cytosol"/>
    <property type="evidence" value="ECO:0007669"/>
    <property type="project" value="UniProtKB-SubCell"/>
</dbReference>
<keyword evidence="4" id="KW-0963">Cytoplasm</keyword>
<comment type="caution">
    <text evidence="9">The sequence shown here is derived from an EMBL/GenBank/DDBJ whole genome shotgun (WGS) entry which is preliminary data.</text>
</comment>
<name>A0AAV4B0S6_9GAST</name>
<gene>
    <name evidence="9" type="ORF">PoB_004069000</name>
</gene>
<keyword evidence="10" id="KW-1185">Reference proteome</keyword>
<accession>A0AAV4B0S6</accession>
<dbReference type="GO" id="GO:0046854">
    <property type="term" value="P:phosphatidylinositol phosphate biosynthetic process"/>
    <property type="evidence" value="ECO:0007669"/>
    <property type="project" value="TreeGrafter"/>
</dbReference>
<feature type="chain" id="PRO_5043966053" evidence="8">
    <location>
        <begin position="17"/>
        <end position="620"/>
    </location>
</feature>
<dbReference type="GO" id="GO:0005886">
    <property type="term" value="C:plasma membrane"/>
    <property type="evidence" value="ECO:0007669"/>
    <property type="project" value="UniProtKB-SubCell"/>
</dbReference>
<feature type="compositionally biased region" description="Low complexity" evidence="7">
    <location>
        <begin position="573"/>
        <end position="599"/>
    </location>
</feature>
<comment type="subcellular location">
    <subcellularLocation>
        <location evidence="1">Cell membrane</location>
    </subcellularLocation>
    <subcellularLocation>
        <location evidence="2">Cytoplasm</location>
        <location evidence="2">Cytosol</location>
    </subcellularLocation>
</comment>
<feature type="compositionally biased region" description="Low complexity" evidence="7">
    <location>
        <begin position="527"/>
        <end position="554"/>
    </location>
</feature>
<sequence>MGGWGILHTVIVVCRALDIVHPDGSQNVESFRIPTVSRSSVYHESRIGGDSLTEHNLRQLNNCHGTFSILSHVMLIFNNDIDSVHSLSLEALCRVTSKLCNAGFVAGGQDAESGQSRIGLHSSLLIELLAGIYFAMFNGYSNAALKAIEAAHERASYELFSDVLLVTSGLLNYQKFNQLPSENLKGIHMRKRNSLVKNFITNASFKAKKLPDDIEMVDEEGQPVHGGSRLATVDEEVGGNNPLGMDYSMTKGLKARLKTKLGGDRIKSKESSLNQSCRRDSSDSTWNNSGRRDSELSGGGSLQQSPRWDGDGPASRRDRRGSDTPSLDSVGVAVKTLSLGQGDRGGTKVMVDMLEMETIKGNEENDEDNGDMYEFQNHFPQSQAQKRGLWSPPSTPSPTTAPLHSPLAGYGSKKILASAQSPATAAGVPSSQRDSKQRSSLSGSGVDPQTPDSPTSNGKSSGRSVTKNNNNNNNISTPMVGGNSGYTSSSVGSYSRTVSNSSRSSSSLRDRPDSSTPALGVSQSKTSPSLAASPSQSLEKSPSSVSSPPSSSYRSPRDAFFGISDSTKSLSQSGSNPAPNGSSSATSPSTTPTAHSPPAEQTAQAKAAVKINRNSYSTDL</sequence>
<proteinExistence type="inferred from homology"/>
<evidence type="ECO:0000256" key="6">
    <source>
        <dbReference type="ARBA" id="ARBA00034482"/>
    </source>
</evidence>
<dbReference type="InterPro" id="IPR018619">
    <property type="entry name" value="Hyccin"/>
</dbReference>
<evidence type="ECO:0000256" key="7">
    <source>
        <dbReference type="SAM" id="MobiDB-lite"/>
    </source>
</evidence>
<feature type="compositionally biased region" description="Low complexity" evidence="7">
    <location>
        <begin position="389"/>
        <end position="407"/>
    </location>
</feature>
<feature type="region of interest" description="Disordered" evidence="7">
    <location>
        <begin position="381"/>
        <end position="620"/>
    </location>
</feature>
<dbReference type="GO" id="GO:0072659">
    <property type="term" value="P:protein localization to plasma membrane"/>
    <property type="evidence" value="ECO:0007669"/>
    <property type="project" value="TreeGrafter"/>
</dbReference>
<organism evidence="9 10">
    <name type="scientific">Plakobranchus ocellatus</name>
    <dbReference type="NCBI Taxonomy" id="259542"/>
    <lineage>
        <taxon>Eukaryota</taxon>
        <taxon>Metazoa</taxon>
        <taxon>Spiralia</taxon>
        <taxon>Lophotrochozoa</taxon>
        <taxon>Mollusca</taxon>
        <taxon>Gastropoda</taxon>
        <taxon>Heterobranchia</taxon>
        <taxon>Euthyneura</taxon>
        <taxon>Panpulmonata</taxon>
        <taxon>Sacoglossa</taxon>
        <taxon>Placobranchoidea</taxon>
        <taxon>Plakobranchidae</taxon>
        <taxon>Plakobranchus</taxon>
    </lineage>
</organism>
<feature type="compositionally biased region" description="Polar residues" evidence="7">
    <location>
        <begin position="514"/>
        <end position="526"/>
    </location>
</feature>
<dbReference type="Proteomes" id="UP000735302">
    <property type="component" value="Unassembled WGS sequence"/>
</dbReference>
<reference evidence="9 10" key="1">
    <citation type="journal article" date="2021" name="Elife">
        <title>Chloroplast acquisition without the gene transfer in kleptoplastic sea slugs, Plakobranchus ocellatus.</title>
        <authorList>
            <person name="Maeda T."/>
            <person name="Takahashi S."/>
            <person name="Yoshida T."/>
            <person name="Shimamura S."/>
            <person name="Takaki Y."/>
            <person name="Nagai Y."/>
            <person name="Toyoda A."/>
            <person name="Suzuki Y."/>
            <person name="Arimoto A."/>
            <person name="Ishii H."/>
            <person name="Satoh N."/>
            <person name="Nishiyama T."/>
            <person name="Hasebe M."/>
            <person name="Maruyama T."/>
            <person name="Minagawa J."/>
            <person name="Obokata J."/>
            <person name="Shigenobu S."/>
        </authorList>
    </citation>
    <scope>NUCLEOTIDE SEQUENCE [LARGE SCALE GENOMIC DNA]</scope>
</reference>
<keyword evidence="3" id="KW-1003">Cell membrane</keyword>
<evidence type="ECO:0000256" key="8">
    <source>
        <dbReference type="SAM" id="SignalP"/>
    </source>
</evidence>
<evidence type="ECO:0000313" key="9">
    <source>
        <dbReference type="EMBL" id="GFO14185.1"/>
    </source>
</evidence>
<dbReference type="PANTHER" id="PTHR31220:SF1">
    <property type="entry name" value="GH21176P"/>
    <property type="match status" value="1"/>
</dbReference>
<dbReference type="PANTHER" id="PTHR31220">
    <property type="entry name" value="HYCCIN RELATED"/>
    <property type="match status" value="1"/>
</dbReference>
<comment type="similarity">
    <text evidence="6">Belongs to the Hyccin family.</text>
</comment>
<evidence type="ECO:0000256" key="5">
    <source>
        <dbReference type="ARBA" id="ARBA00023136"/>
    </source>
</evidence>
<feature type="compositionally biased region" description="Basic and acidic residues" evidence="7">
    <location>
        <begin position="261"/>
        <end position="270"/>
    </location>
</feature>
<evidence type="ECO:0000256" key="4">
    <source>
        <dbReference type="ARBA" id="ARBA00022490"/>
    </source>
</evidence>
<evidence type="ECO:0000256" key="2">
    <source>
        <dbReference type="ARBA" id="ARBA00004514"/>
    </source>
</evidence>
<evidence type="ECO:0000313" key="10">
    <source>
        <dbReference type="Proteomes" id="UP000735302"/>
    </source>
</evidence>
<keyword evidence="5" id="KW-0472">Membrane</keyword>
<feature type="compositionally biased region" description="Polar residues" evidence="7">
    <location>
        <begin position="450"/>
        <end position="467"/>
    </location>
</feature>
<evidence type="ECO:0000256" key="1">
    <source>
        <dbReference type="ARBA" id="ARBA00004236"/>
    </source>
</evidence>
<feature type="compositionally biased region" description="Low complexity" evidence="7">
    <location>
        <begin position="485"/>
        <end position="507"/>
    </location>
</feature>
<feature type="region of interest" description="Disordered" evidence="7">
    <location>
        <begin position="260"/>
        <end position="331"/>
    </location>
</feature>